<dbReference type="SUPFAM" id="SSF50346">
    <property type="entry name" value="PRC-barrel domain"/>
    <property type="match status" value="1"/>
</dbReference>
<comment type="caution">
    <text evidence="2">The sequence shown here is derived from an EMBL/GenBank/DDBJ whole genome shotgun (WGS) entry which is preliminary data.</text>
</comment>
<accession>A0A9D1D8T5</accession>
<evidence type="ECO:0000313" key="2">
    <source>
        <dbReference type="EMBL" id="HIR10224.1"/>
    </source>
</evidence>
<dbReference type="Gene3D" id="2.30.30.240">
    <property type="entry name" value="PRC-barrel domain"/>
    <property type="match status" value="1"/>
</dbReference>
<reference evidence="2" key="2">
    <citation type="journal article" date="2021" name="PeerJ">
        <title>Extensive microbial diversity within the chicken gut microbiome revealed by metagenomics and culture.</title>
        <authorList>
            <person name="Gilroy R."/>
            <person name="Ravi A."/>
            <person name="Getino M."/>
            <person name="Pursley I."/>
            <person name="Horton D.L."/>
            <person name="Alikhan N.F."/>
            <person name="Baker D."/>
            <person name="Gharbi K."/>
            <person name="Hall N."/>
            <person name="Watson M."/>
            <person name="Adriaenssens E.M."/>
            <person name="Foster-Nyarko E."/>
            <person name="Jarju S."/>
            <person name="Secka A."/>
            <person name="Antonio M."/>
            <person name="Oren A."/>
            <person name="Chaudhuri R.R."/>
            <person name="La Ragione R."/>
            <person name="Hildebrand F."/>
            <person name="Pallen M.J."/>
        </authorList>
    </citation>
    <scope>NUCLEOTIDE SEQUENCE</scope>
    <source>
        <strain evidence="2">ChiHjej9B8-7071</strain>
    </source>
</reference>
<dbReference type="PANTHER" id="PTHR40061">
    <property type="entry name" value="SPORULATION PROTEIN YLMC-RELATED"/>
    <property type="match status" value="1"/>
</dbReference>
<proteinExistence type="predicted"/>
<protein>
    <submittedName>
        <fullName evidence="2">YlmC/YmxH family sporulation protein</fullName>
    </submittedName>
</protein>
<dbReference type="NCBIfam" id="TIGR02888">
    <property type="entry name" value="spore_YlmC_YmxH"/>
    <property type="match status" value="1"/>
</dbReference>
<dbReference type="Proteomes" id="UP000824258">
    <property type="component" value="Unassembled WGS sequence"/>
</dbReference>
<dbReference type="Pfam" id="PF05239">
    <property type="entry name" value="PRC"/>
    <property type="match status" value="1"/>
</dbReference>
<dbReference type="InterPro" id="IPR027275">
    <property type="entry name" value="PRC-brl_dom"/>
</dbReference>
<evidence type="ECO:0000313" key="3">
    <source>
        <dbReference type="Proteomes" id="UP000824258"/>
    </source>
</evidence>
<dbReference type="EMBL" id="DVGD01000243">
    <property type="protein sequence ID" value="HIR10224.1"/>
    <property type="molecule type" value="Genomic_DNA"/>
</dbReference>
<dbReference type="InterPro" id="IPR014238">
    <property type="entry name" value="Spore_YlmC/YmxH"/>
</dbReference>
<gene>
    <name evidence="2" type="ORF">IAA70_07450</name>
</gene>
<feature type="domain" description="PRC-barrel" evidence="1">
    <location>
        <begin position="11"/>
        <end position="80"/>
    </location>
</feature>
<organism evidence="2 3">
    <name type="scientific">Candidatus Avoscillospira stercoripullorum</name>
    <dbReference type="NCBI Taxonomy" id="2840709"/>
    <lineage>
        <taxon>Bacteria</taxon>
        <taxon>Bacillati</taxon>
        <taxon>Bacillota</taxon>
        <taxon>Clostridia</taxon>
        <taxon>Eubacteriales</taxon>
        <taxon>Oscillospiraceae</taxon>
        <taxon>Oscillospiraceae incertae sedis</taxon>
        <taxon>Candidatus Avoscillospira</taxon>
    </lineage>
</organism>
<dbReference type="AlphaFoldDB" id="A0A9D1D8T5"/>
<sequence length="93" mass="10657">MCQRFTALSCKEVINVTDGCRLGYTSDLELDLECGRVIALIVPKPGRFFGLWGSHEIYVIPWACIRRIGSDLILVDVNPKEVCRPREKRKMLF</sequence>
<evidence type="ECO:0000259" key="1">
    <source>
        <dbReference type="Pfam" id="PF05239"/>
    </source>
</evidence>
<name>A0A9D1D8T5_9FIRM</name>
<dbReference type="InterPro" id="IPR011033">
    <property type="entry name" value="PRC_barrel-like_sf"/>
</dbReference>
<reference evidence="2" key="1">
    <citation type="submission" date="2020-10" db="EMBL/GenBank/DDBJ databases">
        <authorList>
            <person name="Gilroy R."/>
        </authorList>
    </citation>
    <scope>NUCLEOTIDE SEQUENCE</scope>
    <source>
        <strain evidence="2">ChiHjej9B8-7071</strain>
    </source>
</reference>
<dbReference type="PANTHER" id="PTHR40061:SF1">
    <property type="entry name" value="SPORULATION PROTEIN YLMC-RELATED"/>
    <property type="match status" value="1"/>
</dbReference>